<proteinExistence type="predicted"/>
<dbReference type="RefSeq" id="WP_259623442.1">
    <property type="nucleotide sequence ID" value="NZ_JANYMP010000005.1"/>
</dbReference>
<dbReference type="PANTHER" id="PTHR12526">
    <property type="entry name" value="GLYCOSYLTRANSFERASE"/>
    <property type="match status" value="1"/>
</dbReference>
<dbReference type="AlphaFoldDB" id="A0A9X2VMI7"/>
<dbReference type="InterPro" id="IPR002645">
    <property type="entry name" value="STAS_dom"/>
</dbReference>
<keyword evidence="5" id="KW-1185">Reference proteome</keyword>
<gene>
    <name evidence="4" type="ORF">NZH93_13825</name>
</gene>
<dbReference type="GO" id="GO:0016757">
    <property type="term" value="F:glycosyltransferase activity"/>
    <property type="evidence" value="ECO:0007669"/>
    <property type="project" value="UniProtKB-KW"/>
</dbReference>
<dbReference type="Gene3D" id="3.40.50.2000">
    <property type="entry name" value="Glycogen Phosphorylase B"/>
    <property type="match status" value="2"/>
</dbReference>
<dbReference type="EC" id="2.4.-.-" evidence="4"/>
<organism evidence="4 5">
    <name type="scientific">Umezawaea endophytica</name>
    <dbReference type="NCBI Taxonomy" id="1654476"/>
    <lineage>
        <taxon>Bacteria</taxon>
        <taxon>Bacillati</taxon>
        <taxon>Actinomycetota</taxon>
        <taxon>Actinomycetes</taxon>
        <taxon>Pseudonocardiales</taxon>
        <taxon>Pseudonocardiaceae</taxon>
        <taxon>Umezawaea</taxon>
    </lineage>
</organism>
<dbReference type="EMBL" id="JANYMP010000005">
    <property type="protein sequence ID" value="MCS7477938.1"/>
    <property type="molecule type" value="Genomic_DNA"/>
</dbReference>
<dbReference type="InterPro" id="IPR036388">
    <property type="entry name" value="WH-like_DNA-bd_sf"/>
</dbReference>
<keyword evidence="1 4" id="KW-0328">Glycosyltransferase</keyword>
<dbReference type="Pfam" id="PF00534">
    <property type="entry name" value="Glycos_transf_1"/>
    <property type="match status" value="1"/>
</dbReference>
<dbReference type="Proteomes" id="UP001141259">
    <property type="component" value="Unassembled WGS sequence"/>
</dbReference>
<dbReference type="PROSITE" id="PS50801">
    <property type="entry name" value="STAS"/>
    <property type="match status" value="1"/>
</dbReference>
<dbReference type="InterPro" id="IPR028098">
    <property type="entry name" value="Glyco_trans_4-like_N"/>
</dbReference>
<comment type="caution">
    <text evidence="4">The sequence shown here is derived from an EMBL/GenBank/DDBJ whole genome shotgun (WGS) entry which is preliminary data.</text>
</comment>
<evidence type="ECO:0000259" key="3">
    <source>
        <dbReference type="PROSITE" id="PS50801"/>
    </source>
</evidence>
<name>A0A9X2VMI7_9PSEU</name>
<dbReference type="Gene3D" id="3.30.750.24">
    <property type="entry name" value="STAS domain"/>
    <property type="match status" value="1"/>
</dbReference>
<dbReference type="Gene3D" id="1.10.10.10">
    <property type="entry name" value="Winged helix-like DNA-binding domain superfamily/Winged helix DNA-binding domain"/>
    <property type="match status" value="1"/>
</dbReference>
<accession>A0A9X2VMI7</accession>
<keyword evidence="2 4" id="KW-0808">Transferase</keyword>
<reference evidence="4" key="1">
    <citation type="submission" date="2022-08" db="EMBL/GenBank/DDBJ databases">
        <authorList>
            <person name="Tistechok S."/>
            <person name="Samborskyy M."/>
            <person name="Roman I."/>
        </authorList>
    </citation>
    <scope>NUCLEOTIDE SEQUENCE</scope>
    <source>
        <strain evidence="4">DSM 103496</strain>
    </source>
</reference>
<dbReference type="Pfam" id="PF13439">
    <property type="entry name" value="Glyco_transf_4"/>
    <property type="match status" value="1"/>
</dbReference>
<protein>
    <submittedName>
        <fullName evidence="4">Glycosyltransferase</fullName>
        <ecNumber evidence="4">2.4.-.-</ecNumber>
    </submittedName>
</protein>
<dbReference type="PANTHER" id="PTHR12526:SF635">
    <property type="entry name" value="GLYCOSYL TRANSFERASE GROUP 1"/>
    <property type="match status" value="1"/>
</dbReference>
<feature type="domain" description="STAS" evidence="3">
    <location>
        <begin position="14"/>
        <end position="82"/>
    </location>
</feature>
<dbReference type="GO" id="GO:0003723">
    <property type="term" value="F:RNA binding"/>
    <property type="evidence" value="ECO:0007669"/>
    <property type="project" value="InterPro"/>
</dbReference>
<dbReference type="InterPro" id="IPR005561">
    <property type="entry name" value="ANTAR"/>
</dbReference>
<evidence type="ECO:0000313" key="4">
    <source>
        <dbReference type="EMBL" id="MCS7477938.1"/>
    </source>
</evidence>
<evidence type="ECO:0000256" key="1">
    <source>
        <dbReference type="ARBA" id="ARBA00022676"/>
    </source>
</evidence>
<dbReference type="Pfam" id="PF03861">
    <property type="entry name" value="ANTAR"/>
    <property type="match status" value="1"/>
</dbReference>
<dbReference type="InterPro" id="IPR001296">
    <property type="entry name" value="Glyco_trans_1"/>
</dbReference>
<evidence type="ECO:0000256" key="2">
    <source>
        <dbReference type="ARBA" id="ARBA00022679"/>
    </source>
</evidence>
<evidence type="ECO:0000313" key="5">
    <source>
        <dbReference type="Proteomes" id="UP001141259"/>
    </source>
</evidence>
<dbReference type="SUPFAM" id="SSF53756">
    <property type="entry name" value="UDP-Glycosyltransferase/glycogen phosphorylase"/>
    <property type="match status" value="1"/>
</dbReference>
<dbReference type="InterPro" id="IPR036513">
    <property type="entry name" value="STAS_dom_sf"/>
</dbReference>
<sequence>MLHVDLSVSPGAEVVVAVAGEVGPAAVRLLTESLRRAHRLVAEPSAIVVDLTGARLLTAAGVTALLAFGQECRRRGVPLRLVTSSVGRHDAGTAPEGGLAGGVVGQALAVLMTDLGLDQERARTRLADLARRSGLDVVDVSAEIVSRLPARPTTANPRAGPSGARAEPRALEIDFVAASWEVESAEYRTHIADLAAALSRSGHAVTLHVRRDSPDLPVVARTRRGYRLSRVPAGPPVPLAREALPSCLDEFASYLDRQWDDHAPDVVHLHSWLSGLAVHECRAPLVQSFHGLKVVERHGLHAVERESGQGGGRANLELLMALAADHVIAASGDERRGLVRNRVPATKVSLVPWGVDTDRFGPDGPVARRGTLRRAIALGDLLPHNGFHTVVEAVAGVPDVELLFVGPFRSPTPHGVPELRRLVRHARRHRVADRTRFLGRVERDDLPALLRSCDVAVHVPRHEPSGVAALRAMACGVPVIASAVDALADIVVDGLTGSLVPPGAPVTLGRALRHLLDDPTRREFYSATGVDRVRDRYSWDRVTAAVVDTYRLAVGTTGRQDRRGRERR</sequence>